<keyword evidence="4" id="KW-0677">Repeat</keyword>
<keyword evidence="1" id="KW-0444">Lipid biosynthesis</keyword>
<dbReference type="PANTHER" id="PTHR43378">
    <property type="entry name" value="UDP-3-O-ACYLGLUCOSAMINE N-ACYLTRANSFERASE"/>
    <property type="match status" value="1"/>
</dbReference>
<proteinExistence type="inferred from homology"/>
<keyword evidence="3" id="KW-0808">Transferase</keyword>
<dbReference type="GO" id="GO:0016410">
    <property type="term" value="F:N-acyltransferase activity"/>
    <property type="evidence" value="ECO:0007669"/>
    <property type="project" value="InterPro"/>
</dbReference>
<gene>
    <name evidence="8" type="ORF">METZ01_LOCUS117701</name>
</gene>
<accession>A0A381XKY3</accession>
<dbReference type="InterPro" id="IPR001451">
    <property type="entry name" value="Hexapep"/>
</dbReference>
<dbReference type="AlphaFoldDB" id="A0A381XKY3"/>
<protein>
    <recommendedName>
        <fullName evidence="7">UDP-3-O-[3-hydroxymyristoyl] glucosamine N-acyltransferase non-repeat region domain-containing protein</fullName>
    </recommendedName>
</protein>
<evidence type="ECO:0000256" key="1">
    <source>
        <dbReference type="ARBA" id="ARBA00022516"/>
    </source>
</evidence>
<dbReference type="CDD" id="cd03352">
    <property type="entry name" value="LbH_LpxD"/>
    <property type="match status" value="1"/>
</dbReference>
<dbReference type="Pfam" id="PF04613">
    <property type="entry name" value="LpxD"/>
    <property type="match status" value="1"/>
</dbReference>
<evidence type="ECO:0000256" key="5">
    <source>
        <dbReference type="ARBA" id="ARBA00023098"/>
    </source>
</evidence>
<evidence type="ECO:0000313" key="8">
    <source>
        <dbReference type="EMBL" id="SVA64847.1"/>
    </source>
</evidence>
<dbReference type="NCBIfam" id="TIGR01853">
    <property type="entry name" value="lipid_A_lpxD"/>
    <property type="match status" value="1"/>
</dbReference>
<keyword evidence="5" id="KW-0443">Lipid metabolism</keyword>
<sequence>MAKTVAEIANSLGAEVVGDASQLISGVASLAQAQADYISFIDAPERAKAAVASAAGCLIVPIGVTSDSKTLIQAKNPKLAFARTVELFQDKKPLIAGVHPSAVIGVGVSLDEGVRIGPCAVIEDEACIGAGTDVGPGVYVGEKCVLGTGCVLHPNVVLYPGVTIGDRVTVHAGAVLGSDGFGYVVDDGVFHKFPQIGRLEVGDDVEIGANTTVDRGALDATVIRQGVKLDNLVQIGHNVSVGEHSILSAQVGVAGSAIIERDVILAGQVGVADHVTIGRGARVGAQAGVFAGKKIRPEQVVGGTPARPLNEWKTQHATASRLPKWKAELEAVKTRIAELEAKVRELPSTKI</sequence>
<dbReference type="InterPro" id="IPR011004">
    <property type="entry name" value="Trimer_LpxA-like_sf"/>
</dbReference>
<organism evidence="8">
    <name type="scientific">marine metagenome</name>
    <dbReference type="NCBI Taxonomy" id="408172"/>
    <lineage>
        <taxon>unclassified sequences</taxon>
        <taxon>metagenomes</taxon>
        <taxon>ecological metagenomes</taxon>
    </lineage>
</organism>
<feature type="domain" description="UDP-3-O-[3-hydroxymyristoyl] glucosamine N-acyltransferase non-repeat region" evidence="7">
    <location>
        <begin position="23"/>
        <end position="87"/>
    </location>
</feature>
<dbReference type="PANTHER" id="PTHR43378:SF2">
    <property type="entry name" value="UDP-3-O-ACYLGLUCOSAMINE N-ACYLTRANSFERASE 1, MITOCHONDRIAL-RELATED"/>
    <property type="match status" value="1"/>
</dbReference>
<dbReference type="InterPro" id="IPR007691">
    <property type="entry name" value="LpxD"/>
</dbReference>
<dbReference type="HAMAP" id="MF_00523">
    <property type="entry name" value="LpxD"/>
    <property type="match status" value="1"/>
</dbReference>
<keyword evidence="6" id="KW-0012">Acyltransferase</keyword>
<evidence type="ECO:0000259" key="7">
    <source>
        <dbReference type="Pfam" id="PF04613"/>
    </source>
</evidence>
<evidence type="ECO:0000256" key="4">
    <source>
        <dbReference type="ARBA" id="ARBA00022737"/>
    </source>
</evidence>
<dbReference type="Gene3D" id="2.160.10.10">
    <property type="entry name" value="Hexapeptide repeat proteins"/>
    <property type="match status" value="1"/>
</dbReference>
<dbReference type="NCBIfam" id="NF002060">
    <property type="entry name" value="PRK00892.1"/>
    <property type="match status" value="1"/>
</dbReference>
<dbReference type="Gene3D" id="3.40.1390.10">
    <property type="entry name" value="MurE/MurF, N-terminal domain"/>
    <property type="match status" value="1"/>
</dbReference>
<evidence type="ECO:0000256" key="2">
    <source>
        <dbReference type="ARBA" id="ARBA00022556"/>
    </source>
</evidence>
<name>A0A381XKY3_9ZZZZ</name>
<dbReference type="GO" id="GO:0016020">
    <property type="term" value="C:membrane"/>
    <property type="evidence" value="ECO:0007669"/>
    <property type="project" value="GOC"/>
</dbReference>
<keyword evidence="2" id="KW-0441">Lipid A biosynthesis</keyword>
<reference evidence="8" key="1">
    <citation type="submission" date="2018-05" db="EMBL/GenBank/DDBJ databases">
        <authorList>
            <person name="Lanie J.A."/>
            <person name="Ng W.-L."/>
            <person name="Kazmierczak K.M."/>
            <person name="Andrzejewski T.M."/>
            <person name="Davidsen T.M."/>
            <person name="Wayne K.J."/>
            <person name="Tettelin H."/>
            <person name="Glass J.I."/>
            <person name="Rusch D."/>
            <person name="Podicherti R."/>
            <person name="Tsui H.-C.T."/>
            <person name="Winkler M.E."/>
        </authorList>
    </citation>
    <scope>NUCLEOTIDE SEQUENCE</scope>
</reference>
<evidence type="ECO:0000256" key="6">
    <source>
        <dbReference type="ARBA" id="ARBA00023315"/>
    </source>
</evidence>
<dbReference type="InterPro" id="IPR020573">
    <property type="entry name" value="UDP_GlcNAc_AcTrfase_non-rep"/>
</dbReference>
<evidence type="ECO:0000256" key="3">
    <source>
        <dbReference type="ARBA" id="ARBA00022679"/>
    </source>
</evidence>
<dbReference type="GO" id="GO:0009245">
    <property type="term" value="P:lipid A biosynthetic process"/>
    <property type="evidence" value="ECO:0007669"/>
    <property type="project" value="UniProtKB-KW"/>
</dbReference>
<dbReference type="Pfam" id="PF00132">
    <property type="entry name" value="Hexapep"/>
    <property type="match status" value="1"/>
</dbReference>
<dbReference type="EMBL" id="UINC01015391">
    <property type="protein sequence ID" value="SVA64847.1"/>
    <property type="molecule type" value="Genomic_DNA"/>
</dbReference>
<dbReference type="SUPFAM" id="SSF51161">
    <property type="entry name" value="Trimeric LpxA-like enzymes"/>
    <property type="match status" value="1"/>
</dbReference>